<dbReference type="Pfam" id="PF03133">
    <property type="entry name" value="TTL"/>
    <property type="match status" value="1"/>
</dbReference>
<proteinExistence type="predicted"/>
<organism evidence="4 5">
    <name type="scientific">Rotaria magnacalcarata</name>
    <dbReference type="NCBI Taxonomy" id="392030"/>
    <lineage>
        <taxon>Eukaryota</taxon>
        <taxon>Metazoa</taxon>
        <taxon>Spiralia</taxon>
        <taxon>Gnathifera</taxon>
        <taxon>Rotifera</taxon>
        <taxon>Eurotatoria</taxon>
        <taxon>Bdelloidea</taxon>
        <taxon>Philodinida</taxon>
        <taxon>Philodinidae</taxon>
        <taxon>Rotaria</taxon>
    </lineage>
</organism>
<dbReference type="AlphaFoldDB" id="A0A8S3EPT5"/>
<dbReference type="Gene3D" id="3.30.470.20">
    <property type="entry name" value="ATP-grasp fold, B domain"/>
    <property type="match status" value="1"/>
</dbReference>
<dbReference type="InterPro" id="IPR004344">
    <property type="entry name" value="TTL/TTLL_fam"/>
</dbReference>
<dbReference type="PANTHER" id="PTHR12241">
    <property type="entry name" value="TUBULIN POLYGLUTAMYLASE"/>
    <property type="match status" value="1"/>
</dbReference>
<evidence type="ECO:0000313" key="5">
    <source>
        <dbReference type="Proteomes" id="UP000681967"/>
    </source>
</evidence>
<gene>
    <name evidence="4" type="ORF">BYL167_LOCUS61548</name>
</gene>
<protein>
    <submittedName>
        <fullName evidence="4">Uncharacterized protein</fullName>
    </submittedName>
</protein>
<dbReference type="GO" id="GO:0015631">
    <property type="term" value="F:tubulin binding"/>
    <property type="evidence" value="ECO:0007669"/>
    <property type="project" value="TreeGrafter"/>
</dbReference>
<reference evidence="4" key="1">
    <citation type="submission" date="2021-02" db="EMBL/GenBank/DDBJ databases">
        <authorList>
            <person name="Nowell W R."/>
        </authorList>
    </citation>
    <scope>NUCLEOTIDE SEQUENCE</scope>
</reference>
<keyword evidence="2" id="KW-0547">Nucleotide-binding</keyword>
<dbReference type="EMBL" id="CAJOBH010232837">
    <property type="protein sequence ID" value="CAF5078016.1"/>
    <property type="molecule type" value="Genomic_DNA"/>
</dbReference>
<dbReference type="PROSITE" id="PS51221">
    <property type="entry name" value="TTL"/>
    <property type="match status" value="1"/>
</dbReference>
<dbReference type="GO" id="GO:0070740">
    <property type="term" value="F:tubulin-glutamic acid ligase activity"/>
    <property type="evidence" value="ECO:0007669"/>
    <property type="project" value="TreeGrafter"/>
</dbReference>
<dbReference type="PANTHER" id="PTHR12241:SF154">
    <property type="entry name" value="TUBULIN POLYGLUTAMYLASE TTLL11"/>
    <property type="match status" value="1"/>
</dbReference>
<feature type="non-terminal residue" evidence="4">
    <location>
        <position position="1"/>
    </location>
</feature>
<keyword evidence="3" id="KW-0067">ATP-binding</keyword>
<evidence type="ECO:0000256" key="2">
    <source>
        <dbReference type="ARBA" id="ARBA00022741"/>
    </source>
</evidence>
<dbReference type="Proteomes" id="UP000681967">
    <property type="component" value="Unassembled WGS sequence"/>
</dbReference>
<dbReference type="GO" id="GO:0036064">
    <property type="term" value="C:ciliary basal body"/>
    <property type="evidence" value="ECO:0007669"/>
    <property type="project" value="TreeGrafter"/>
</dbReference>
<evidence type="ECO:0000256" key="1">
    <source>
        <dbReference type="ARBA" id="ARBA00022598"/>
    </source>
</evidence>
<sequence length="153" mass="17964">MSFKVIASEYIDRPLLIDGLKFDIRIYVLILNLDPLEIFLYNEGLVRFATVDYQPPSATNLHRTFMHLTNYSLNKRSANYKHASDEDQINASKRKLTLVWSQLSQQFSLNEVERAKLLIEEMINKTILAILPEIRIEYVSELPLTRKQDRCFQ</sequence>
<evidence type="ECO:0000256" key="3">
    <source>
        <dbReference type="ARBA" id="ARBA00022840"/>
    </source>
</evidence>
<name>A0A8S3EPT5_9BILA</name>
<evidence type="ECO:0000313" key="4">
    <source>
        <dbReference type="EMBL" id="CAF5078016.1"/>
    </source>
</evidence>
<dbReference type="GO" id="GO:0005524">
    <property type="term" value="F:ATP binding"/>
    <property type="evidence" value="ECO:0007669"/>
    <property type="project" value="UniProtKB-KW"/>
</dbReference>
<accession>A0A8S3EPT5</accession>
<comment type="caution">
    <text evidence="4">The sequence shown here is derived from an EMBL/GenBank/DDBJ whole genome shotgun (WGS) entry which is preliminary data.</text>
</comment>
<dbReference type="GO" id="GO:0000226">
    <property type="term" value="P:microtubule cytoskeleton organization"/>
    <property type="evidence" value="ECO:0007669"/>
    <property type="project" value="TreeGrafter"/>
</dbReference>
<keyword evidence="1" id="KW-0436">Ligase</keyword>